<comment type="subcellular location">
    <subcellularLocation>
        <location evidence="1">Cell membrane</location>
        <topology evidence="1">Multi-pass membrane protein</topology>
    </subcellularLocation>
</comment>
<gene>
    <name evidence="9" type="ORF">AOT14_35910</name>
</gene>
<dbReference type="InterPro" id="IPR023090">
    <property type="entry name" value="UPF0702_alpha/beta_dom_sf"/>
</dbReference>
<evidence type="ECO:0000256" key="1">
    <source>
        <dbReference type="ARBA" id="ARBA00004651"/>
    </source>
</evidence>
<evidence type="ECO:0000313" key="10">
    <source>
        <dbReference type="Proteomes" id="UP000061010"/>
    </source>
</evidence>
<dbReference type="PANTHER" id="PTHR34582">
    <property type="entry name" value="UPF0702 TRANSMEMBRANE PROTEIN YCAP"/>
    <property type="match status" value="1"/>
</dbReference>
<reference evidence="9 10" key="1">
    <citation type="journal article" date="2015" name="Genome Announc.">
        <title>Complete Genome Sequencing of Stenotrophomonas acidaminiphila ZAC14D2_NAIMI4_2, a Multidrug-Resistant Strain Isolated from Sediments of a Polluted River in Mexico, Uncovers New Antibiotic Resistance Genes and a Novel Class-II Lasso Peptide Biosynthesis Gene Cluster.</title>
        <authorList>
            <person name="Vinuesa P."/>
            <person name="Ochoa-Sanchez L.E."/>
        </authorList>
    </citation>
    <scope>NUCLEOTIDE SEQUENCE [LARGE SCALE GENOMIC DNA]</scope>
    <source>
        <strain evidence="9 10">ZAC14D2_NAIMI4_2</strain>
    </source>
</reference>
<dbReference type="PANTHER" id="PTHR34582:SF6">
    <property type="entry name" value="UPF0702 TRANSMEMBRANE PROTEIN YCAP"/>
    <property type="match status" value="1"/>
</dbReference>
<evidence type="ECO:0000313" key="9">
    <source>
        <dbReference type="EMBL" id="ALJ29925.1"/>
    </source>
</evidence>
<evidence type="ECO:0000256" key="7">
    <source>
        <dbReference type="SAM" id="Phobius"/>
    </source>
</evidence>
<dbReference type="RefSeq" id="WP_054668336.1">
    <property type="nucleotide sequence ID" value="NZ_JAMHDZ010000010.1"/>
</dbReference>
<keyword evidence="3" id="KW-1003">Cell membrane</keyword>
<feature type="transmembrane region" description="Helical" evidence="7">
    <location>
        <begin position="43"/>
        <end position="60"/>
    </location>
</feature>
<keyword evidence="10" id="KW-1185">Reference proteome</keyword>
<dbReference type="Pfam" id="PF04239">
    <property type="entry name" value="DUF421"/>
    <property type="match status" value="1"/>
</dbReference>
<organism evidence="9 10">
    <name type="scientific">Stenotrophomonas acidaminiphila</name>
    <dbReference type="NCBI Taxonomy" id="128780"/>
    <lineage>
        <taxon>Bacteria</taxon>
        <taxon>Pseudomonadati</taxon>
        <taxon>Pseudomonadota</taxon>
        <taxon>Gammaproteobacteria</taxon>
        <taxon>Lysobacterales</taxon>
        <taxon>Lysobacteraceae</taxon>
        <taxon>Stenotrophomonas</taxon>
    </lineage>
</organism>
<dbReference type="KEGG" id="sacz:AOT14_35910"/>
<feature type="domain" description="YetF C-terminal" evidence="8">
    <location>
        <begin position="89"/>
        <end position="158"/>
    </location>
</feature>
<name>A0A0S1B4H2_9GAMM</name>
<evidence type="ECO:0000256" key="2">
    <source>
        <dbReference type="ARBA" id="ARBA00006448"/>
    </source>
</evidence>
<dbReference type="InterPro" id="IPR007353">
    <property type="entry name" value="DUF421"/>
</dbReference>
<dbReference type="EMBL" id="CP012900">
    <property type="protein sequence ID" value="ALJ29925.1"/>
    <property type="molecule type" value="Genomic_DNA"/>
</dbReference>
<keyword evidence="6 7" id="KW-0472">Membrane</keyword>
<dbReference type="GO" id="GO:0005886">
    <property type="term" value="C:plasma membrane"/>
    <property type="evidence" value="ECO:0007669"/>
    <property type="project" value="UniProtKB-SubCell"/>
</dbReference>
<evidence type="ECO:0000256" key="4">
    <source>
        <dbReference type="ARBA" id="ARBA00022692"/>
    </source>
</evidence>
<evidence type="ECO:0000256" key="6">
    <source>
        <dbReference type="ARBA" id="ARBA00023136"/>
    </source>
</evidence>
<sequence length="164" mass="17881">MSDMFALAMPWWEFILRAVVVYAVVLGMVRLSGKRALGQITPFDVLLIVLLGNAVQNALLGQDTSLAGGLLLAATLITINYAVGWLATRSRRVERLVEGEPVLVARDGRLLDSVLRRELITSSDFDAAMRQQGCRGIEDVELALLETNGHITIVPRRQDGQGPG</sequence>
<dbReference type="Proteomes" id="UP000061010">
    <property type="component" value="Chromosome"/>
</dbReference>
<feature type="transmembrane region" description="Helical" evidence="7">
    <location>
        <begin position="14"/>
        <end position="31"/>
    </location>
</feature>
<evidence type="ECO:0000259" key="8">
    <source>
        <dbReference type="Pfam" id="PF04239"/>
    </source>
</evidence>
<feature type="transmembrane region" description="Helical" evidence="7">
    <location>
        <begin position="66"/>
        <end position="87"/>
    </location>
</feature>
<dbReference type="Gene3D" id="3.30.240.20">
    <property type="entry name" value="bsu07140 like domains"/>
    <property type="match status" value="1"/>
</dbReference>
<dbReference type="OrthoDB" id="9793799at2"/>
<proteinExistence type="inferred from homology"/>
<protein>
    <submittedName>
        <fullName evidence="9">Transmembrane protein</fullName>
    </submittedName>
</protein>
<dbReference type="PATRIC" id="fig|128780.6.peg.3637"/>
<keyword evidence="4 7" id="KW-0812">Transmembrane</keyword>
<evidence type="ECO:0000256" key="5">
    <source>
        <dbReference type="ARBA" id="ARBA00022989"/>
    </source>
</evidence>
<evidence type="ECO:0000256" key="3">
    <source>
        <dbReference type="ARBA" id="ARBA00022475"/>
    </source>
</evidence>
<dbReference type="AlphaFoldDB" id="A0A0S1B4H2"/>
<keyword evidence="5 7" id="KW-1133">Transmembrane helix</keyword>
<accession>A0A0S1B4H2</accession>
<comment type="similarity">
    <text evidence="2">Belongs to the UPF0702 family.</text>
</comment>